<dbReference type="Proteomes" id="UP000606600">
    <property type="component" value="Unassembled WGS sequence"/>
</dbReference>
<evidence type="ECO:0000313" key="3">
    <source>
        <dbReference type="EMBL" id="MBD1363799.1"/>
    </source>
</evidence>
<organism evidence="3 4">
    <name type="scientific">Mucilaginibacter pankratovii</name>
    <dbReference type="NCBI Taxonomy" id="2772110"/>
    <lineage>
        <taxon>Bacteria</taxon>
        <taxon>Pseudomonadati</taxon>
        <taxon>Bacteroidota</taxon>
        <taxon>Sphingobacteriia</taxon>
        <taxon>Sphingobacteriales</taxon>
        <taxon>Sphingobacteriaceae</taxon>
        <taxon>Mucilaginibacter</taxon>
    </lineage>
</organism>
<feature type="domain" description="PKD" evidence="2">
    <location>
        <begin position="1168"/>
        <end position="1201"/>
    </location>
</feature>
<dbReference type="InterPro" id="IPR035986">
    <property type="entry name" value="PKD_dom_sf"/>
</dbReference>
<accession>A0ABR7WR27</accession>
<evidence type="ECO:0000259" key="2">
    <source>
        <dbReference type="PROSITE" id="PS50093"/>
    </source>
</evidence>
<sequence>MLKYLILPFFWIFAVSAVGQVTVNPLTGAAAVDIPIYTLSSGQVSASVSLSYSTSGVKPKDVEGTAGLGWNVIAGGAVSRELRGLPDDVTKDNSTPTALDLHGWMSFSPISLITGFTIANDNNFATCTDESNDNSYINTNLSTTNDDREPDLFTVSAPGLSCQMIFDKATNQFKLVNYQDLAITYTTHGGSGSNSSLINSFTITTDRGIKYNFSAPQQATVKTVLGSGTATYFATKYNNYKNGVTFYNSWNLISITDPLGNGIQFNYLPTTVTYGTDPVILHLSGSSSQSIQYYVQSQISSQLLSTINTFNVSTTFPGLTFYRNDVGGFPTSQTGQLVIREIIGLGRDFILNYSPVAQSTTGFRRLFLRGITEAGCSSPVNYSFTYDGENLSTNTTLLPDSTSNNIDYWGYYTGSGSSSLVPKVWVNPFNAGYPRYAIYNPATGAGGYVYSTSGGVSRTPVAPTGGVSIGCLSGIKYAQGGTTSVLYEYNTYYDLPSAQSVAGGGVRVKQVTDYDGISTANNMVRNYTYTLPGTSNSSGRPISLPAFAFSVPSTTSLTGQSLWDYITVLSEYDMSNDDHTIMYTDVTMSQANAGSTLYQYYVPATHWDLGSAPVCSGCATEWANSKSYVARNSCTATDWNIKNDFFSYPFPPNPNYDFERGLIKKVTNFSGAGIKVSESNYTYSRSNAINSVTAYKADNLAFGSLSAKAYSKYTVYYNTSELVTQVSNTVYDSPTLSQAQTSTTNYTYNSPYHKLLTQEQTTNSNGSIYTTNFTYVKDYPAAGNGGTASNNVKALYNMQQSAVNTNYLVETYQQITKGGITSTTVASLTLYSPVTLGSNTRYLPAQQLKLVSPDGIPSTPSPFVPYSVTSTTGTYDTRYFVTGNVDKYDNYGIPVTTNDNNRNFSTALTDHLSSKRVASFSNAKSSEVAYTDFDTDPGTAPGNSFTVSGTGSFTPLGSHAGNAYGLPANTKTFTSPALSRSLMTKSFYAGSTQYYNIFSVWINGPAKSNTLYISLNGGSAVGYTYTGTGDWKYYEFRVNVTSMPSPPSTFTVSFTSSDNISVDDILLYPEASEASTVTYDPVYHYKVAQTNTNGVSEYFENDQWGRVLKTKDQDKNITQRNYYVTPADAQPVSSLVISLNSIAIHGTPTTLSVSWLNSCAAAGLTVDWNFGDLSTVNGYSGLTSPGHTYAAAGTYTVNATVHSPLFGNITLAPLTITVAPASLPLSYISYTFGNGDITSVTFYQGSTLKYTFTGAQLNTATILQGNYTIYVSLSGGSHYNSGTGLGYNSVTLSGDCAEDCKNWVSNNTYSFTMNLSNCNNLGFTVSQFACGI</sequence>
<dbReference type="EMBL" id="JACWMY010000003">
    <property type="protein sequence ID" value="MBD1363799.1"/>
    <property type="molecule type" value="Genomic_DNA"/>
</dbReference>
<dbReference type="CDD" id="cd00146">
    <property type="entry name" value="PKD"/>
    <property type="match status" value="1"/>
</dbReference>
<comment type="caution">
    <text evidence="3">The sequence shown here is derived from an EMBL/GenBank/DDBJ whole genome shotgun (WGS) entry which is preliminary data.</text>
</comment>
<name>A0ABR7WR27_9SPHI</name>
<dbReference type="InterPro" id="IPR000601">
    <property type="entry name" value="PKD_dom"/>
</dbReference>
<keyword evidence="1" id="KW-0732">Signal</keyword>
<dbReference type="SUPFAM" id="SSF49299">
    <property type="entry name" value="PKD domain"/>
    <property type="match status" value="1"/>
</dbReference>
<reference evidence="3 4" key="1">
    <citation type="submission" date="2020-09" db="EMBL/GenBank/DDBJ databases">
        <title>Novel species of Mucilaginibacter isolated from a glacier on the Tibetan Plateau.</title>
        <authorList>
            <person name="Liu Q."/>
            <person name="Xin Y.-H."/>
        </authorList>
    </citation>
    <scope>NUCLEOTIDE SEQUENCE [LARGE SCALE GENOMIC DNA]</scope>
    <source>
        <strain evidence="3 4">ZT4R22</strain>
    </source>
</reference>
<proteinExistence type="predicted"/>
<evidence type="ECO:0000256" key="1">
    <source>
        <dbReference type="SAM" id="SignalP"/>
    </source>
</evidence>
<protein>
    <recommendedName>
        <fullName evidence="2">PKD domain-containing protein</fullName>
    </recommendedName>
</protein>
<dbReference type="RefSeq" id="WP_191188462.1">
    <property type="nucleotide sequence ID" value="NZ_JACWMY010000003.1"/>
</dbReference>
<gene>
    <name evidence="3" type="ORF">IDJ77_08245</name>
</gene>
<evidence type="ECO:0000313" key="4">
    <source>
        <dbReference type="Proteomes" id="UP000606600"/>
    </source>
</evidence>
<dbReference type="Gene3D" id="2.60.40.10">
    <property type="entry name" value="Immunoglobulins"/>
    <property type="match status" value="1"/>
</dbReference>
<keyword evidence="4" id="KW-1185">Reference proteome</keyword>
<dbReference type="InterPro" id="IPR013783">
    <property type="entry name" value="Ig-like_fold"/>
</dbReference>
<feature type="chain" id="PRO_5045872487" description="PKD domain-containing protein" evidence="1">
    <location>
        <begin position="20"/>
        <end position="1332"/>
    </location>
</feature>
<feature type="signal peptide" evidence="1">
    <location>
        <begin position="1"/>
        <end position="19"/>
    </location>
</feature>
<dbReference type="PROSITE" id="PS50093">
    <property type="entry name" value="PKD"/>
    <property type="match status" value="1"/>
</dbReference>
<dbReference type="Pfam" id="PF18911">
    <property type="entry name" value="PKD_4"/>
    <property type="match status" value="1"/>
</dbReference>